<evidence type="ECO:0000313" key="3">
    <source>
        <dbReference type="Proteomes" id="UP000594263"/>
    </source>
</evidence>
<keyword evidence="3" id="KW-1185">Reference proteome</keyword>
<reference evidence="2" key="1">
    <citation type="submission" date="2021-01" db="UniProtKB">
        <authorList>
            <consortium name="EnsemblPlants"/>
        </authorList>
    </citation>
    <scope>IDENTIFICATION</scope>
</reference>
<dbReference type="PANTHER" id="PTHR31350:SF29">
    <property type="entry name" value="PROTEIN SIRB1 N-TERMINAL DOMAIN-CONTAINING PROTEIN"/>
    <property type="match status" value="1"/>
</dbReference>
<organism evidence="2 3">
    <name type="scientific">Kalanchoe fedtschenkoi</name>
    <name type="common">Lavender scallops</name>
    <name type="synonym">South American air plant</name>
    <dbReference type="NCBI Taxonomy" id="63787"/>
    <lineage>
        <taxon>Eukaryota</taxon>
        <taxon>Viridiplantae</taxon>
        <taxon>Streptophyta</taxon>
        <taxon>Embryophyta</taxon>
        <taxon>Tracheophyta</taxon>
        <taxon>Spermatophyta</taxon>
        <taxon>Magnoliopsida</taxon>
        <taxon>eudicotyledons</taxon>
        <taxon>Gunneridae</taxon>
        <taxon>Pentapetalae</taxon>
        <taxon>Saxifragales</taxon>
        <taxon>Crassulaceae</taxon>
        <taxon>Kalanchoe</taxon>
    </lineage>
</organism>
<dbReference type="Gramene" id="Kaladp0042s0161.1.v1.1">
    <property type="protein sequence ID" value="Kaladp0042s0161.1.v1.1"/>
    <property type="gene ID" value="Kaladp0042s0161.v1.1"/>
</dbReference>
<protein>
    <recommendedName>
        <fullName evidence="1">Protein SirB1 N-terminal domain-containing protein</fullName>
    </recommendedName>
</protein>
<dbReference type="OMA" id="VWVPSPC"/>
<proteinExistence type="predicted"/>
<dbReference type="PANTHER" id="PTHR31350">
    <property type="entry name" value="SI:DKEY-261L7.2"/>
    <property type="match status" value="1"/>
</dbReference>
<evidence type="ECO:0000259" key="1">
    <source>
        <dbReference type="Pfam" id="PF13369"/>
    </source>
</evidence>
<dbReference type="AlphaFoldDB" id="A0A7N0TQ80"/>
<dbReference type="EnsemblPlants" id="Kaladp0042s0161.1.v1.1">
    <property type="protein sequence ID" value="Kaladp0042s0161.1.v1.1"/>
    <property type="gene ID" value="Kaladp0042s0161.v1.1"/>
</dbReference>
<accession>A0A7N0TQ80</accession>
<feature type="domain" description="Protein SirB1 N-terminal" evidence="1">
    <location>
        <begin position="141"/>
        <end position="220"/>
    </location>
</feature>
<dbReference type="Proteomes" id="UP000594263">
    <property type="component" value="Unplaced"/>
</dbReference>
<evidence type="ECO:0000313" key="2">
    <source>
        <dbReference type="EnsemblPlants" id="Kaladp0042s0161.1.v1.1"/>
    </source>
</evidence>
<dbReference type="Pfam" id="PF13369">
    <property type="entry name" value="Transglut_core2"/>
    <property type="match status" value="1"/>
</dbReference>
<name>A0A7N0TQ80_KALFE</name>
<dbReference type="InterPro" id="IPR032698">
    <property type="entry name" value="SirB1_N"/>
</dbReference>
<sequence length="478" mass="53605">MIAAVSLPSSPPPPWIPMTPCLTASSCYSCSSSFNPCASFTTSASDSSTLRVTCGSQYQAGDLKFVLHDALESSGIDASHAREAREKFCLQIGRLSAIESETSIAINRRVNLAKTALYVAAEDDSIVSHSSVPLPVDAFVERLDDHSMDFCTKNSAALRSTPENLLKSLERYLYQDKGFQRCSVMYQVEPRALYLHSVLTHRTGSAAMLSLIYSEILKMIRLWGLLDFDVEIFYPRDLSGLPIGYHKKKSKESDHAHIMTTKSLLVEILSNLKEAFWPFQHDHTRSLFLRAAHAANCHDKSSTLEESGFELASAKAAQHRLDRGVWTSVRYGDMRRALSACERLILLETDPKELRDYGILLYHCGLYKESMQYLELYQETKDSSILKESSYSMRSQEESALEKLMTRLSFILLEENWGTPASPRTFLGNNSEPWINLLLIVTCLVRRCKEIIATPRQAVCPVGVSVQSSLQLNLMFIG</sequence>